<reference evidence="8 9" key="1">
    <citation type="submission" date="2019-11" db="EMBL/GenBank/DDBJ databases">
        <authorList>
            <person name="Im W.T."/>
        </authorList>
    </citation>
    <scope>NUCLEOTIDE SEQUENCE [LARGE SCALE GENOMIC DNA]</scope>
    <source>
        <strain evidence="8 9">SB-02</strain>
    </source>
</reference>
<dbReference type="AlphaFoldDB" id="A0A6I6G6G9"/>
<dbReference type="InterPro" id="IPR000014">
    <property type="entry name" value="PAS"/>
</dbReference>
<dbReference type="Pfam" id="PF13188">
    <property type="entry name" value="PAS_8"/>
    <property type="match status" value="1"/>
</dbReference>
<organism evidence="8 9">
    <name type="scientific">Phnomibacter ginsenosidimutans</name>
    <dbReference type="NCBI Taxonomy" id="2676868"/>
    <lineage>
        <taxon>Bacteria</taxon>
        <taxon>Pseudomonadati</taxon>
        <taxon>Bacteroidota</taxon>
        <taxon>Chitinophagia</taxon>
        <taxon>Chitinophagales</taxon>
        <taxon>Chitinophagaceae</taxon>
        <taxon>Phnomibacter</taxon>
    </lineage>
</organism>
<dbReference type="RefSeq" id="WP_157477646.1">
    <property type="nucleotide sequence ID" value="NZ_CP046566.1"/>
</dbReference>
<feature type="domain" description="PAC" evidence="7">
    <location>
        <begin position="355"/>
        <end position="408"/>
    </location>
</feature>
<evidence type="ECO:0000256" key="5">
    <source>
        <dbReference type="ARBA" id="ARBA00022777"/>
    </source>
</evidence>
<dbReference type="PANTHER" id="PTHR43304:SF1">
    <property type="entry name" value="PAC DOMAIN-CONTAINING PROTEIN"/>
    <property type="match status" value="1"/>
</dbReference>
<dbReference type="PROSITE" id="PS50112">
    <property type="entry name" value="PAS"/>
    <property type="match status" value="2"/>
</dbReference>
<dbReference type="SMART" id="SM00091">
    <property type="entry name" value="PAS"/>
    <property type="match status" value="3"/>
</dbReference>
<name>A0A6I6G6G9_9BACT</name>
<dbReference type="PROSITE" id="PS50113">
    <property type="entry name" value="PAC"/>
    <property type="match status" value="4"/>
</dbReference>
<dbReference type="KEGG" id="fls:GLV81_05780"/>
<evidence type="ECO:0000259" key="7">
    <source>
        <dbReference type="PROSITE" id="PS50113"/>
    </source>
</evidence>
<dbReference type="PANTHER" id="PTHR43304">
    <property type="entry name" value="PHYTOCHROME-LIKE PROTEIN CPH1"/>
    <property type="match status" value="1"/>
</dbReference>
<dbReference type="EMBL" id="CP046566">
    <property type="protein sequence ID" value="QGW27664.1"/>
    <property type="molecule type" value="Genomic_DNA"/>
</dbReference>
<evidence type="ECO:0000313" key="8">
    <source>
        <dbReference type="EMBL" id="QGW27664.1"/>
    </source>
</evidence>
<dbReference type="Gene3D" id="2.10.70.100">
    <property type="match status" value="2"/>
</dbReference>
<dbReference type="SMART" id="SM00086">
    <property type="entry name" value="PAC"/>
    <property type="match status" value="3"/>
</dbReference>
<keyword evidence="4" id="KW-0808">Transferase</keyword>
<evidence type="ECO:0000313" key="9">
    <source>
        <dbReference type="Proteomes" id="UP000426027"/>
    </source>
</evidence>
<dbReference type="InterPro" id="IPR001610">
    <property type="entry name" value="PAC"/>
</dbReference>
<proteinExistence type="predicted"/>
<dbReference type="Pfam" id="PF13426">
    <property type="entry name" value="PAS_9"/>
    <property type="match status" value="1"/>
</dbReference>
<gene>
    <name evidence="8" type="ORF">GLV81_05780</name>
</gene>
<dbReference type="InterPro" id="IPR000700">
    <property type="entry name" value="PAS-assoc_C"/>
</dbReference>
<evidence type="ECO:0000259" key="6">
    <source>
        <dbReference type="PROSITE" id="PS50112"/>
    </source>
</evidence>
<dbReference type="Proteomes" id="UP000426027">
    <property type="component" value="Chromosome"/>
</dbReference>
<feature type="domain" description="PAC" evidence="7">
    <location>
        <begin position="222"/>
        <end position="272"/>
    </location>
</feature>
<dbReference type="NCBIfam" id="TIGR00229">
    <property type="entry name" value="sensory_box"/>
    <property type="match status" value="4"/>
</dbReference>
<dbReference type="Gene3D" id="3.30.450.20">
    <property type="entry name" value="PAS domain"/>
    <property type="match status" value="4"/>
</dbReference>
<dbReference type="InterPro" id="IPR035965">
    <property type="entry name" value="PAS-like_dom_sf"/>
</dbReference>
<evidence type="ECO:0000256" key="3">
    <source>
        <dbReference type="ARBA" id="ARBA00022553"/>
    </source>
</evidence>
<feature type="domain" description="PAS" evidence="6">
    <location>
        <begin position="307"/>
        <end position="352"/>
    </location>
</feature>
<dbReference type="Pfam" id="PF08447">
    <property type="entry name" value="PAS_3"/>
    <property type="match status" value="2"/>
</dbReference>
<dbReference type="InterPro" id="IPR013655">
    <property type="entry name" value="PAS_fold_3"/>
</dbReference>
<protein>
    <recommendedName>
        <fullName evidence="2">histidine kinase</fullName>
        <ecNumber evidence="2">2.7.13.3</ecNumber>
    </recommendedName>
</protein>
<comment type="catalytic activity">
    <reaction evidence="1">
        <text>ATP + protein L-histidine = ADP + protein N-phospho-L-histidine.</text>
        <dbReference type="EC" id="2.7.13.3"/>
    </reaction>
</comment>
<feature type="domain" description="PAS" evidence="6">
    <location>
        <begin position="20"/>
        <end position="62"/>
    </location>
</feature>
<keyword evidence="3" id="KW-0597">Phosphoprotein</keyword>
<evidence type="ECO:0000256" key="2">
    <source>
        <dbReference type="ARBA" id="ARBA00012438"/>
    </source>
</evidence>
<dbReference type="SUPFAM" id="SSF55785">
    <property type="entry name" value="PYP-like sensor domain (PAS domain)"/>
    <property type="match status" value="4"/>
</dbReference>
<sequence>MGVSSDITARKKAEIALAQSEARYRTLYDASPVGIVVTGSENEILLGNDSFKKMTGYDYQDVANPEAWWKNAYPDAEYREKISTEWLQTINHAKATNSSVTAFEAYITCKNGEQRYFQLGFMPGSEINIITFTDVHDLRMAQQAVARASVNMHNLMGGLPQGVGIVNHITHRFEYVNNALCKLFGYTPEEFYTLTPKDLHPPYEYERVREDFAQLEAGVMHETLLYDVIHKSGTVLQMEITPIFVEYNGQMTIAGVFSDVSEKIQATKALQLAKDKAEENELLLKQAQRIAMMGSWSLDYLQNQLQWSDAVYEILGLIPDSVIPTYPLYLSFVHPDDKALLDDAYQKHLQQQAPYDVRHRIVLKNGSIKYINASGVTDFDEVTGEPLYTIGIMTDVTKQVQAEQTLLKAKEEAEAREVILKQVQKIAKTGYWTFNIEQNHITWSSDVFDIFGMDETDPVPVYQQYMSMMPKEDAALVDKTYQQHLSQRIPYDITHRIYTKQGEIKYVHERCETFYDDNAKPIKSLGVIADITAEQHSTTELKAQAQYIDSLLQAIPDLLFVLDQGRQIHCIQILQRSTAADAAGNVYGQKLQ</sequence>
<feature type="domain" description="PAC" evidence="7">
    <location>
        <begin position="1"/>
        <end position="19"/>
    </location>
</feature>
<evidence type="ECO:0000256" key="1">
    <source>
        <dbReference type="ARBA" id="ARBA00000085"/>
    </source>
</evidence>
<feature type="domain" description="PAC" evidence="7">
    <location>
        <begin position="491"/>
        <end position="543"/>
    </location>
</feature>
<dbReference type="InterPro" id="IPR052162">
    <property type="entry name" value="Sensor_kinase/Photoreceptor"/>
</dbReference>
<accession>A0A6I6G6G9</accession>
<dbReference type="GO" id="GO:0004673">
    <property type="term" value="F:protein histidine kinase activity"/>
    <property type="evidence" value="ECO:0007669"/>
    <property type="project" value="UniProtKB-EC"/>
</dbReference>
<evidence type="ECO:0000256" key="4">
    <source>
        <dbReference type="ARBA" id="ARBA00022679"/>
    </source>
</evidence>
<keyword evidence="5" id="KW-0418">Kinase</keyword>
<keyword evidence="9" id="KW-1185">Reference proteome</keyword>
<dbReference type="CDD" id="cd00130">
    <property type="entry name" value="PAS"/>
    <property type="match status" value="2"/>
</dbReference>
<dbReference type="EC" id="2.7.13.3" evidence="2"/>